<sequence>MLRRKRDDAVDIRGADRHALGVRRHAAVAGQRVNSIYPRVFAQLFQQRVFAPAAANDHEIHTRFPIVILLYRVRCQ</sequence>
<dbReference type="EMBL" id="VSSQ01033376">
    <property type="protein sequence ID" value="MPM84951.1"/>
    <property type="molecule type" value="Genomic_DNA"/>
</dbReference>
<comment type="caution">
    <text evidence="1">The sequence shown here is derived from an EMBL/GenBank/DDBJ whole genome shotgun (WGS) entry which is preliminary data.</text>
</comment>
<accession>A0A645D6R5</accession>
<organism evidence="1">
    <name type="scientific">bioreactor metagenome</name>
    <dbReference type="NCBI Taxonomy" id="1076179"/>
    <lineage>
        <taxon>unclassified sequences</taxon>
        <taxon>metagenomes</taxon>
        <taxon>ecological metagenomes</taxon>
    </lineage>
</organism>
<proteinExistence type="predicted"/>
<dbReference type="AlphaFoldDB" id="A0A645D6R5"/>
<reference evidence="1" key="1">
    <citation type="submission" date="2019-08" db="EMBL/GenBank/DDBJ databases">
        <authorList>
            <person name="Kucharzyk K."/>
            <person name="Murdoch R.W."/>
            <person name="Higgins S."/>
            <person name="Loffler F."/>
        </authorList>
    </citation>
    <scope>NUCLEOTIDE SEQUENCE</scope>
</reference>
<name>A0A645D6R5_9ZZZZ</name>
<protein>
    <submittedName>
        <fullName evidence="1">Uncharacterized protein</fullName>
    </submittedName>
</protein>
<gene>
    <name evidence="1" type="ORF">SDC9_132027</name>
</gene>
<evidence type="ECO:0000313" key="1">
    <source>
        <dbReference type="EMBL" id="MPM84951.1"/>
    </source>
</evidence>